<dbReference type="GO" id="GO:0070086">
    <property type="term" value="P:ubiquitin-dependent endocytosis"/>
    <property type="evidence" value="ECO:0007669"/>
    <property type="project" value="TreeGrafter"/>
</dbReference>
<feature type="domain" description="Arrestin-like N-terminal" evidence="2">
    <location>
        <begin position="154"/>
        <end position="306"/>
    </location>
</feature>
<name>G3JHP5_CORMM</name>
<dbReference type="VEuPathDB" id="FungiDB:CCM_05909"/>
<dbReference type="InParanoid" id="G3JHP5"/>
<evidence type="ECO:0000259" key="2">
    <source>
        <dbReference type="Pfam" id="PF00339"/>
    </source>
</evidence>
<evidence type="ECO:0000313" key="4">
    <source>
        <dbReference type="Proteomes" id="UP000001610"/>
    </source>
</evidence>
<feature type="compositionally biased region" description="Basic and acidic residues" evidence="1">
    <location>
        <begin position="746"/>
        <end position="757"/>
    </location>
</feature>
<dbReference type="Pfam" id="PF00339">
    <property type="entry name" value="Arrestin_N"/>
    <property type="match status" value="1"/>
</dbReference>
<dbReference type="SUPFAM" id="SSF81296">
    <property type="entry name" value="E set domains"/>
    <property type="match status" value="1"/>
</dbReference>
<proteinExistence type="predicted"/>
<feature type="region of interest" description="Disordered" evidence="1">
    <location>
        <begin position="97"/>
        <end position="129"/>
    </location>
</feature>
<feature type="region of interest" description="Disordered" evidence="1">
    <location>
        <begin position="638"/>
        <end position="910"/>
    </location>
</feature>
<keyword evidence="4" id="KW-1185">Reference proteome</keyword>
<feature type="compositionally biased region" description="Polar residues" evidence="1">
    <location>
        <begin position="684"/>
        <end position="696"/>
    </location>
</feature>
<organism evidence="3 4">
    <name type="scientific">Cordyceps militaris (strain CM01)</name>
    <name type="common">Caterpillar fungus</name>
    <dbReference type="NCBI Taxonomy" id="983644"/>
    <lineage>
        <taxon>Eukaryota</taxon>
        <taxon>Fungi</taxon>
        <taxon>Dikarya</taxon>
        <taxon>Ascomycota</taxon>
        <taxon>Pezizomycotina</taxon>
        <taxon>Sordariomycetes</taxon>
        <taxon>Hypocreomycetidae</taxon>
        <taxon>Hypocreales</taxon>
        <taxon>Cordycipitaceae</taxon>
        <taxon>Cordyceps</taxon>
    </lineage>
</organism>
<feature type="compositionally biased region" description="Polar residues" evidence="1">
    <location>
        <begin position="357"/>
        <end position="367"/>
    </location>
</feature>
<feature type="region of interest" description="Disordered" evidence="1">
    <location>
        <begin position="13"/>
        <end position="77"/>
    </location>
</feature>
<dbReference type="AlphaFoldDB" id="G3JHP5"/>
<dbReference type="GO" id="GO:0005886">
    <property type="term" value="C:plasma membrane"/>
    <property type="evidence" value="ECO:0007669"/>
    <property type="project" value="TreeGrafter"/>
</dbReference>
<reference evidence="3 4" key="1">
    <citation type="journal article" date="2011" name="Genome Biol.">
        <title>Genome sequence of the insect pathogenic fungus Cordyceps militaris, a valued traditional Chinese medicine.</title>
        <authorList>
            <person name="Zheng P."/>
            <person name="Xia Y."/>
            <person name="Xiao G."/>
            <person name="Xiong C."/>
            <person name="Hu X."/>
            <person name="Zhang S."/>
            <person name="Zheng H."/>
            <person name="Huang Y."/>
            <person name="Zhou Y."/>
            <person name="Wang S."/>
            <person name="Zhao G.P."/>
            <person name="Liu X."/>
            <person name="St Leger R.J."/>
            <person name="Wang C."/>
        </authorList>
    </citation>
    <scope>NUCLEOTIDE SEQUENCE [LARGE SCALE GENOMIC DNA]</scope>
    <source>
        <strain evidence="3 4">CM01</strain>
    </source>
</reference>
<feature type="compositionally biased region" description="Low complexity" evidence="1">
    <location>
        <begin position="37"/>
        <end position="48"/>
    </location>
</feature>
<dbReference type="PANTHER" id="PTHR11188">
    <property type="entry name" value="ARRESTIN DOMAIN CONTAINING PROTEIN"/>
    <property type="match status" value="1"/>
</dbReference>
<dbReference type="InterPro" id="IPR014756">
    <property type="entry name" value="Ig_E-set"/>
</dbReference>
<dbReference type="GeneID" id="18167927"/>
<dbReference type="Gene3D" id="2.60.40.640">
    <property type="match status" value="1"/>
</dbReference>
<dbReference type="HOGENOM" id="CLU_006001_0_0_1"/>
<feature type="region of interest" description="Disordered" evidence="1">
    <location>
        <begin position="328"/>
        <end position="421"/>
    </location>
</feature>
<dbReference type="OMA" id="CLHGYAK"/>
<dbReference type="InterPro" id="IPR014752">
    <property type="entry name" value="Arrestin-like_C"/>
</dbReference>
<dbReference type="STRING" id="983644.G3JHP5"/>
<accession>G3JHP5</accession>
<evidence type="ECO:0000256" key="1">
    <source>
        <dbReference type="SAM" id="MobiDB-lite"/>
    </source>
</evidence>
<gene>
    <name evidence="3" type="ORF">CCM_05909</name>
</gene>
<feature type="compositionally biased region" description="Basic and acidic residues" evidence="1">
    <location>
        <begin position="369"/>
        <end position="378"/>
    </location>
</feature>
<protein>
    <submittedName>
        <fullName evidence="3">pH response protein PalF</fullName>
    </submittedName>
</protein>
<feature type="compositionally biased region" description="Low complexity" evidence="1">
    <location>
        <begin position="762"/>
        <end position="776"/>
    </location>
</feature>
<dbReference type="FunCoup" id="G3JHP5">
    <property type="interactions" value="13"/>
</dbReference>
<dbReference type="InterPro" id="IPR050357">
    <property type="entry name" value="Arrestin_domain-protein"/>
</dbReference>
<dbReference type="GO" id="GO:0030674">
    <property type="term" value="F:protein-macromolecule adaptor activity"/>
    <property type="evidence" value="ECO:0007669"/>
    <property type="project" value="TreeGrafter"/>
</dbReference>
<sequence length="910" mass="95937">MCFTTLPLAGQFVSSRSSTSPPMPLAAADSHHGGGISSSSSNANNAGAPSEDDPKTTAAAAATAAAASSRPPASSPVAAAAPAGAIASTAALRNSAAHDNAAASAPSSSAKPAAPPSINSSTSNTSTSRTSALLSRLNLPSFTIRSRNRNVVDFHIRPDEPHRTYSAGDAVRGHVNIAVVKPIRITHLVVALHGYIHVFKDASAKAKASGSPVPPRGGISELPQYHGNGLASLFQDEQVLAGEGRLEAGRYEFGFELIFPDIGLPSSIDFERGTVSYMITATLTRPTAIAPTMSCDKRVLLLEKIDIGHLPPPRSRTIFLEPISKRTRRKRSTILDKPPVIVPEPPSTGAPNDHTSEAGSVEQSATPDSARDSTHPESSRGPPTQIDVRSEISGESARSISTAVSRSDVTPLSHASTFKSPSKQKLVDNKTITATIELVKGGCLAGDMVSVRVSVQHIKRLKSLTGVIVTLFRQSKIDSAPAASLFSGNDLEAIGDDGYPRSRTGLAGLSLSSTGSTSMFRKDLDQNTAPLIIDPSSLHASVTCSLKLPDDAFPTIRGVPGAMVSFRYHIEVIVDLGGRLSGQMLQGGQQATTRLGQYMTSGVDNAYGPRVATNIIDTTPLRRQKGVVSVSMETVVGTVDSSRRRKPLRISPRHPPPRVPESDEDEIIRAELNERPALAGSPAIYTTTPSDRNYASQPPFLQPPRPRAGPSGPSQPDYHTHSHANGYSREAAPAYIPQPQMPDSRNMSEKERIRQAETRLLPSQPSAAGPSSSASAPDDDNIYDAQEPLRLPPTAGPSAPTEDEAAAGPSAPSEDDLHGSAAFPAEDKQELERQRLINEASAPPEFPEDMERSGDPGPATETDAEPSAPVFNEDEEELTGYGVGAGPSSSADPSRSAQRPTGEQLPAYQR</sequence>
<dbReference type="Proteomes" id="UP000001610">
    <property type="component" value="Unassembled WGS sequence"/>
</dbReference>
<dbReference type="GO" id="GO:0005829">
    <property type="term" value="C:cytosol"/>
    <property type="evidence" value="ECO:0007669"/>
    <property type="project" value="TreeGrafter"/>
</dbReference>
<dbReference type="PANTHER" id="PTHR11188:SF161">
    <property type="entry name" value="PH-RESPONSE REGULATOR PROTEIN PALF_RIM8"/>
    <property type="match status" value="1"/>
</dbReference>
<dbReference type="GO" id="GO:0031625">
    <property type="term" value="F:ubiquitin protein ligase binding"/>
    <property type="evidence" value="ECO:0007669"/>
    <property type="project" value="TreeGrafter"/>
</dbReference>
<dbReference type="KEGG" id="cmt:CCM_05909"/>
<dbReference type="RefSeq" id="XP_006671116.1">
    <property type="nucleotide sequence ID" value="XM_006671053.1"/>
</dbReference>
<feature type="compositionally biased region" description="Basic residues" evidence="1">
    <location>
        <begin position="643"/>
        <end position="656"/>
    </location>
</feature>
<dbReference type="OrthoDB" id="7785529at2759"/>
<evidence type="ECO:0000313" key="3">
    <source>
        <dbReference type="EMBL" id="EGX91751.1"/>
    </source>
</evidence>
<feature type="compositionally biased region" description="Basic and acidic residues" evidence="1">
    <location>
        <begin position="825"/>
        <end position="836"/>
    </location>
</feature>
<dbReference type="InterPro" id="IPR011021">
    <property type="entry name" value="Arrestin-like_N"/>
</dbReference>
<dbReference type="eggNOG" id="ENOG502QTQN">
    <property type="taxonomic scope" value="Eukaryota"/>
</dbReference>
<feature type="compositionally biased region" description="Polar residues" evidence="1">
    <location>
        <begin position="396"/>
        <end position="421"/>
    </location>
</feature>
<dbReference type="EMBL" id="JH126402">
    <property type="protein sequence ID" value="EGX91751.1"/>
    <property type="molecule type" value="Genomic_DNA"/>
</dbReference>
<feature type="compositionally biased region" description="Low complexity" evidence="1">
    <location>
        <begin position="56"/>
        <end position="77"/>
    </location>
</feature>
<feature type="compositionally biased region" description="Polar residues" evidence="1">
    <location>
        <begin position="887"/>
        <end position="901"/>
    </location>
</feature>